<name>A0A5K0U766_9VIRU</name>
<comment type="caution">
    <text evidence="2">The sequence shown here is derived from an EMBL/GenBank/DDBJ whole genome shotgun (WGS) entry which is preliminary data.</text>
</comment>
<evidence type="ECO:0000313" key="3">
    <source>
        <dbReference type="Proteomes" id="UP000594342"/>
    </source>
</evidence>
<evidence type="ECO:0000256" key="1">
    <source>
        <dbReference type="SAM" id="MobiDB-lite"/>
    </source>
</evidence>
<organism evidence="2 3">
    <name type="scientific">Yasminevirus sp. GU-2018</name>
    <dbReference type="NCBI Taxonomy" id="2420051"/>
    <lineage>
        <taxon>Viruses</taxon>
        <taxon>Varidnaviria</taxon>
        <taxon>Bamfordvirae</taxon>
        <taxon>Nucleocytoviricota</taxon>
        <taxon>Megaviricetes</taxon>
        <taxon>Imitervirales</taxon>
        <taxon>Mimiviridae</taxon>
        <taxon>Klosneuvirinae</taxon>
        <taxon>Yasminevirus</taxon>
        <taxon>Yasminevirus saudimassiliense</taxon>
    </lineage>
</organism>
<protein>
    <submittedName>
        <fullName evidence="2">Uncharacterized protein</fullName>
    </submittedName>
</protein>
<sequence length="175" mass="20268">MSKQDTYVDVNPNIKNDTESVDSNEQEGEFRTVDELASSQKLINCYQMQVDDKNNCSPVFLGKYPDVPLPVNKTLNYKKYNLHVVTYVLTEEEVQNKLFKIVGVNVFRRNRGSSLYSLDLVLDNESGKYHLLFNDHKNNKTEIVEKLEKFPGKDRVLGYIINKSFENPLKKILTK</sequence>
<gene>
    <name evidence="2" type="ORF">YASMINEVIRUS_252</name>
</gene>
<dbReference type="Proteomes" id="UP000594342">
    <property type="component" value="Unassembled WGS sequence"/>
</dbReference>
<feature type="region of interest" description="Disordered" evidence="1">
    <location>
        <begin position="1"/>
        <end position="28"/>
    </location>
</feature>
<keyword evidence="3" id="KW-1185">Reference proteome</keyword>
<reference evidence="2 3" key="1">
    <citation type="submission" date="2018-10" db="EMBL/GenBank/DDBJ databases">
        <authorList>
            <consortium name="IHU Genomes"/>
        </authorList>
    </citation>
    <scope>NUCLEOTIDE SEQUENCE [LARGE SCALE GENOMIC DNA]</scope>
    <source>
        <strain evidence="2 3">A1</strain>
    </source>
</reference>
<dbReference type="EMBL" id="UPSH01000001">
    <property type="protein sequence ID" value="VBB17789.1"/>
    <property type="molecule type" value="Genomic_DNA"/>
</dbReference>
<proteinExistence type="predicted"/>
<accession>A0A5K0U766</accession>
<evidence type="ECO:0000313" key="2">
    <source>
        <dbReference type="EMBL" id="VBB17789.1"/>
    </source>
</evidence>